<organism evidence="1 2">
    <name type="scientific">Caldovatus sediminis</name>
    <dbReference type="NCBI Taxonomy" id="2041189"/>
    <lineage>
        <taxon>Bacteria</taxon>
        <taxon>Pseudomonadati</taxon>
        <taxon>Pseudomonadota</taxon>
        <taxon>Alphaproteobacteria</taxon>
        <taxon>Acetobacterales</taxon>
        <taxon>Roseomonadaceae</taxon>
        <taxon>Caldovatus</taxon>
    </lineage>
</organism>
<dbReference type="AlphaFoldDB" id="A0A8J3EA37"/>
<gene>
    <name evidence="1" type="ORF">GCM10010964_07560</name>
</gene>
<reference evidence="1 2" key="1">
    <citation type="journal article" date="2014" name="Int. J. Syst. Evol. Microbiol.">
        <title>Complete genome sequence of Corynebacterium casei LMG S-19264T (=DSM 44701T), isolated from a smear-ripened cheese.</title>
        <authorList>
            <consortium name="US DOE Joint Genome Institute (JGI-PGF)"/>
            <person name="Walter F."/>
            <person name="Albersmeier A."/>
            <person name="Kalinowski J."/>
            <person name="Ruckert C."/>
        </authorList>
    </citation>
    <scope>NUCLEOTIDE SEQUENCE [LARGE SCALE GENOMIC DNA]</scope>
    <source>
        <strain evidence="1 2">CGMCC 1.16330</strain>
    </source>
</reference>
<proteinExistence type="predicted"/>
<dbReference type="EMBL" id="BMKS01000002">
    <property type="protein sequence ID" value="GGG21870.1"/>
    <property type="molecule type" value="Genomic_DNA"/>
</dbReference>
<keyword evidence="2" id="KW-1185">Reference proteome</keyword>
<accession>A0A8J3EA37</accession>
<comment type="caution">
    <text evidence="1">The sequence shown here is derived from an EMBL/GenBank/DDBJ whole genome shotgun (WGS) entry which is preliminary data.</text>
</comment>
<sequence>MQDALEVALGDPAHRDQDIAEAPAVLPLPAEGLGGILRGDETVRDQQFAKKHAIPLR</sequence>
<name>A0A8J3EA37_9PROT</name>
<dbReference type="Proteomes" id="UP000597507">
    <property type="component" value="Unassembled WGS sequence"/>
</dbReference>
<protein>
    <submittedName>
        <fullName evidence="1">Uncharacterized protein</fullName>
    </submittedName>
</protein>
<evidence type="ECO:0000313" key="2">
    <source>
        <dbReference type="Proteomes" id="UP000597507"/>
    </source>
</evidence>
<evidence type="ECO:0000313" key="1">
    <source>
        <dbReference type="EMBL" id="GGG21870.1"/>
    </source>
</evidence>